<dbReference type="EC" id="2.7.6.3" evidence="3"/>
<dbReference type="InterPro" id="IPR035907">
    <property type="entry name" value="Hppk_sf"/>
</dbReference>
<evidence type="ECO:0000256" key="7">
    <source>
        <dbReference type="ARBA" id="ARBA00022777"/>
    </source>
</evidence>
<reference evidence="15" key="1">
    <citation type="journal article" date="2019" name="Int. J. Syst. Evol. Microbiol.">
        <title>The Global Catalogue of Microorganisms (GCM) 10K type strain sequencing project: providing services to taxonomists for standard genome sequencing and annotation.</title>
        <authorList>
            <consortium name="The Broad Institute Genomics Platform"/>
            <consortium name="The Broad Institute Genome Sequencing Center for Infectious Disease"/>
            <person name="Wu L."/>
            <person name="Ma J."/>
        </authorList>
    </citation>
    <scope>NUCLEOTIDE SEQUENCE [LARGE SCALE GENOMIC DNA]</scope>
    <source>
        <strain evidence="15">JCM 16083</strain>
    </source>
</reference>
<comment type="function">
    <text evidence="10">Catalyzes the transfer of pyrophosphate from adenosine triphosphate (ATP) to 6-hydroxymethyl-7,8-dihydropterin, an enzymatic step in folate biosynthesis pathway.</text>
</comment>
<dbReference type="Proteomes" id="UP001501126">
    <property type="component" value="Unassembled WGS sequence"/>
</dbReference>
<evidence type="ECO:0000256" key="12">
    <source>
        <dbReference type="ARBA" id="ARBA00033413"/>
    </source>
</evidence>
<dbReference type="EMBL" id="BAAAFH010000011">
    <property type="protein sequence ID" value="GAA0875821.1"/>
    <property type="molecule type" value="Genomic_DNA"/>
</dbReference>
<keyword evidence="5" id="KW-0808">Transferase</keyword>
<evidence type="ECO:0000256" key="11">
    <source>
        <dbReference type="ARBA" id="ARBA00029766"/>
    </source>
</evidence>
<comment type="pathway">
    <text evidence="1">Cofactor biosynthesis; tetrahydrofolate biosynthesis; 2-amino-4-hydroxy-6-hydroxymethyl-7,8-dihydropteridine diphosphate from 7,8-dihydroneopterin triphosphate: step 4/4.</text>
</comment>
<protein>
    <recommendedName>
        <fullName evidence="4">2-amino-4-hydroxy-6-hydroxymethyldihydropteridine pyrophosphokinase</fullName>
        <ecNumber evidence="3">2.7.6.3</ecNumber>
    </recommendedName>
    <alternativeName>
        <fullName evidence="11">6-hydroxymethyl-7,8-dihydropterin pyrophosphokinase</fullName>
    </alternativeName>
    <alternativeName>
        <fullName evidence="12">7,8-dihydro-6-hydroxymethylpterin-pyrophosphokinase</fullName>
    </alternativeName>
</protein>
<evidence type="ECO:0000256" key="5">
    <source>
        <dbReference type="ARBA" id="ARBA00022679"/>
    </source>
</evidence>
<comment type="caution">
    <text evidence="14">The sequence shown here is derived from an EMBL/GenBank/DDBJ whole genome shotgun (WGS) entry which is preliminary data.</text>
</comment>
<keyword evidence="8" id="KW-0067">ATP-binding</keyword>
<keyword evidence="15" id="KW-1185">Reference proteome</keyword>
<dbReference type="SUPFAM" id="SSF55083">
    <property type="entry name" value="6-hydroxymethyl-7,8-dihydropterin pyrophosphokinase, HPPK"/>
    <property type="match status" value="1"/>
</dbReference>
<keyword evidence="6" id="KW-0547">Nucleotide-binding</keyword>
<feature type="domain" description="7,8-dihydro-6-hydroxymethylpterin-pyrophosphokinase" evidence="13">
    <location>
        <begin position="5"/>
        <end position="132"/>
    </location>
</feature>
<evidence type="ECO:0000313" key="15">
    <source>
        <dbReference type="Proteomes" id="UP001501126"/>
    </source>
</evidence>
<evidence type="ECO:0000256" key="10">
    <source>
        <dbReference type="ARBA" id="ARBA00029409"/>
    </source>
</evidence>
<dbReference type="NCBIfam" id="TIGR01498">
    <property type="entry name" value="folK"/>
    <property type="match status" value="1"/>
</dbReference>
<keyword evidence="7" id="KW-0418">Kinase</keyword>
<evidence type="ECO:0000256" key="4">
    <source>
        <dbReference type="ARBA" id="ARBA00016218"/>
    </source>
</evidence>
<dbReference type="Gene3D" id="3.30.70.560">
    <property type="entry name" value="7,8-Dihydro-6-hydroxymethylpterin-pyrophosphokinase HPPK"/>
    <property type="match status" value="1"/>
</dbReference>
<gene>
    <name evidence="14" type="primary">folK</name>
    <name evidence="14" type="ORF">GCM10009118_22300</name>
</gene>
<evidence type="ECO:0000256" key="3">
    <source>
        <dbReference type="ARBA" id="ARBA00013253"/>
    </source>
</evidence>
<proteinExistence type="inferred from homology"/>
<evidence type="ECO:0000256" key="8">
    <source>
        <dbReference type="ARBA" id="ARBA00022840"/>
    </source>
</evidence>
<comment type="similarity">
    <text evidence="2">Belongs to the HPPK family.</text>
</comment>
<dbReference type="Pfam" id="PF01288">
    <property type="entry name" value="HPPK"/>
    <property type="match status" value="1"/>
</dbReference>
<dbReference type="RefSeq" id="WP_343787699.1">
    <property type="nucleotide sequence ID" value="NZ_BAAAFH010000011.1"/>
</dbReference>
<evidence type="ECO:0000256" key="2">
    <source>
        <dbReference type="ARBA" id="ARBA00005810"/>
    </source>
</evidence>
<dbReference type="PANTHER" id="PTHR43071:SF1">
    <property type="entry name" value="2-AMINO-4-HYDROXY-6-HYDROXYMETHYLDIHYDROPTERIDINE PYROPHOSPHOKINASE"/>
    <property type="match status" value="1"/>
</dbReference>
<sequence length="163" mass="18397">MAKVVVALGSNIEPRIEYLKKAIQEIRKIGKVISVSSLYETKPVGFEAEVDVLNAALIVDTELFPLALLERLKSIEANMGRVVVPGEGYTSRTIDLDIIFYDRQVLVSEQLIIPHPSFSEREFVLFPVVEIAGEWVDPLSQLTIREILADKKEMREPRIFAKS</sequence>
<evidence type="ECO:0000313" key="14">
    <source>
        <dbReference type="EMBL" id="GAA0875821.1"/>
    </source>
</evidence>
<dbReference type="PANTHER" id="PTHR43071">
    <property type="entry name" value="2-AMINO-4-HYDROXY-6-HYDROXYMETHYLDIHYDROPTERIDINE PYROPHOSPHOKINASE"/>
    <property type="match status" value="1"/>
</dbReference>
<evidence type="ECO:0000256" key="6">
    <source>
        <dbReference type="ARBA" id="ARBA00022741"/>
    </source>
</evidence>
<accession>A0ABP3Y2R9</accession>
<organism evidence="14 15">
    <name type="scientific">Wandonia haliotis</name>
    <dbReference type="NCBI Taxonomy" id="574963"/>
    <lineage>
        <taxon>Bacteria</taxon>
        <taxon>Pseudomonadati</taxon>
        <taxon>Bacteroidota</taxon>
        <taxon>Flavobacteriia</taxon>
        <taxon>Flavobacteriales</taxon>
        <taxon>Crocinitomicaceae</taxon>
        <taxon>Wandonia</taxon>
    </lineage>
</organism>
<name>A0ABP3Y2R9_9FLAO</name>
<keyword evidence="9" id="KW-0289">Folate biosynthesis</keyword>
<evidence type="ECO:0000256" key="1">
    <source>
        <dbReference type="ARBA" id="ARBA00005051"/>
    </source>
</evidence>
<evidence type="ECO:0000256" key="9">
    <source>
        <dbReference type="ARBA" id="ARBA00022909"/>
    </source>
</evidence>
<evidence type="ECO:0000259" key="13">
    <source>
        <dbReference type="Pfam" id="PF01288"/>
    </source>
</evidence>
<dbReference type="InterPro" id="IPR000550">
    <property type="entry name" value="Hppk"/>
</dbReference>
<dbReference type="CDD" id="cd00483">
    <property type="entry name" value="HPPK"/>
    <property type="match status" value="1"/>
</dbReference>